<name>A0ABT4RSD0_9ACTN</name>
<dbReference type="Pfam" id="PF03703">
    <property type="entry name" value="bPH_2"/>
    <property type="match status" value="3"/>
</dbReference>
<accession>A0ABT4RSD0</accession>
<feature type="domain" description="YdbS-like PH" evidence="2">
    <location>
        <begin position="374"/>
        <end position="446"/>
    </location>
</feature>
<feature type="domain" description="YdbS-like PH" evidence="2">
    <location>
        <begin position="237"/>
        <end position="314"/>
    </location>
</feature>
<dbReference type="InterPro" id="IPR014529">
    <property type="entry name" value="UCP026631"/>
</dbReference>
<evidence type="ECO:0000313" key="4">
    <source>
        <dbReference type="Proteomes" id="UP001147700"/>
    </source>
</evidence>
<evidence type="ECO:0000313" key="3">
    <source>
        <dbReference type="EMBL" id="MDA0141499.1"/>
    </source>
</evidence>
<feature type="transmembrane region" description="Helical" evidence="1">
    <location>
        <begin position="164"/>
        <end position="189"/>
    </location>
</feature>
<gene>
    <name evidence="3" type="ORF">OJ962_28660</name>
</gene>
<reference evidence="3" key="1">
    <citation type="submission" date="2022-10" db="EMBL/GenBank/DDBJ databases">
        <title>The WGS of Solirubrobacter sp. CPCC 204708.</title>
        <authorList>
            <person name="Jiang Z."/>
        </authorList>
    </citation>
    <scope>NUCLEOTIDE SEQUENCE</scope>
    <source>
        <strain evidence="3">CPCC 204708</strain>
    </source>
</reference>
<dbReference type="EMBL" id="JAPCID010000058">
    <property type="protein sequence ID" value="MDA0141499.1"/>
    <property type="molecule type" value="Genomic_DNA"/>
</dbReference>
<feature type="transmembrane region" description="Helical" evidence="1">
    <location>
        <begin position="39"/>
        <end position="59"/>
    </location>
</feature>
<evidence type="ECO:0000259" key="2">
    <source>
        <dbReference type="Pfam" id="PF03703"/>
    </source>
</evidence>
<comment type="caution">
    <text evidence="3">The sequence shown here is derived from an EMBL/GenBank/DDBJ whole genome shotgun (WGS) entry which is preliminary data.</text>
</comment>
<feature type="transmembrane region" description="Helical" evidence="1">
    <location>
        <begin position="209"/>
        <end position="239"/>
    </location>
</feature>
<sequence length="455" mass="49045">MHPAALVVYSAAALRQGLFPLLIIVVMPLLGGEFEARELVRAAAFAGAGLVIAGVSGYVRWSTTRWWIDEAAVHHHTGLLRRSETKVPLERIEGLDVHQGPLQRAFGVFAVDVQTGAGKKGGEVALPALAPEAVEDLRAARLGAVPVAAVEETGRSRRLTGRELAITALTAGQLGVLVPVVAALGQVVGQVGESEQEDAVRFLPQSVTAAVLVVVGLLALAWLLSIAGSVIAFGGFTLVRDQERLRVRRGLISRNEATVPVGRVRAVRVVEGLLRRPFGLCALTVEVTGYADEASAARTLFPVLRVRDVRAFLDEFLPEFADELVVERPPRRALRRYVLVPALVALALTIGGWLLLGPWSVIALVVSLYGWARWRDAGWHVADGRLAVRSLLIARTTVLAPARLRESHTVSQNPFQRRAQLATLAVAFGKSTTARIRHLEATDARSALRDPQPVQ</sequence>
<dbReference type="RefSeq" id="WP_270006769.1">
    <property type="nucleotide sequence ID" value="NZ_JAPCID010000058.1"/>
</dbReference>
<organism evidence="3 4">
    <name type="scientific">Solirubrobacter deserti</name>
    <dbReference type="NCBI Taxonomy" id="2282478"/>
    <lineage>
        <taxon>Bacteria</taxon>
        <taxon>Bacillati</taxon>
        <taxon>Actinomycetota</taxon>
        <taxon>Thermoleophilia</taxon>
        <taxon>Solirubrobacterales</taxon>
        <taxon>Solirubrobacteraceae</taxon>
        <taxon>Solirubrobacter</taxon>
    </lineage>
</organism>
<feature type="transmembrane region" description="Helical" evidence="1">
    <location>
        <begin position="338"/>
        <end position="371"/>
    </location>
</feature>
<keyword evidence="1" id="KW-0812">Transmembrane</keyword>
<feature type="transmembrane region" description="Helical" evidence="1">
    <location>
        <begin position="7"/>
        <end position="27"/>
    </location>
</feature>
<dbReference type="PANTHER" id="PTHR34473:SF3">
    <property type="entry name" value="TRANSMEMBRANE PROTEIN-RELATED"/>
    <property type="match status" value="1"/>
</dbReference>
<evidence type="ECO:0000256" key="1">
    <source>
        <dbReference type="SAM" id="Phobius"/>
    </source>
</evidence>
<dbReference type="PANTHER" id="PTHR34473">
    <property type="entry name" value="UPF0699 TRANSMEMBRANE PROTEIN YDBS"/>
    <property type="match status" value="1"/>
</dbReference>
<keyword evidence="1" id="KW-0472">Membrane</keyword>
<dbReference type="PIRSF" id="PIRSF026631">
    <property type="entry name" value="UCP026631"/>
    <property type="match status" value="1"/>
</dbReference>
<dbReference type="Proteomes" id="UP001147700">
    <property type="component" value="Unassembled WGS sequence"/>
</dbReference>
<dbReference type="InterPro" id="IPR005182">
    <property type="entry name" value="YdbS-like_PH"/>
</dbReference>
<protein>
    <submittedName>
        <fullName evidence="3">PH domain-containing protein</fullName>
    </submittedName>
</protein>
<proteinExistence type="predicted"/>
<keyword evidence="4" id="KW-1185">Reference proteome</keyword>
<keyword evidence="1" id="KW-1133">Transmembrane helix</keyword>
<feature type="domain" description="YdbS-like PH" evidence="2">
    <location>
        <begin position="61"/>
        <end position="139"/>
    </location>
</feature>